<organism evidence="2 3">
    <name type="scientific">Paramecium octaurelia</name>
    <dbReference type="NCBI Taxonomy" id="43137"/>
    <lineage>
        <taxon>Eukaryota</taxon>
        <taxon>Sar</taxon>
        <taxon>Alveolata</taxon>
        <taxon>Ciliophora</taxon>
        <taxon>Intramacronucleata</taxon>
        <taxon>Oligohymenophorea</taxon>
        <taxon>Peniculida</taxon>
        <taxon>Parameciidae</taxon>
        <taxon>Paramecium</taxon>
    </lineage>
</organism>
<feature type="transmembrane region" description="Helical" evidence="1">
    <location>
        <begin position="56"/>
        <end position="75"/>
    </location>
</feature>
<comment type="caution">
    <text evidence="2">The sequence shown here is derived from an EMBL/GenBank/DDBJ whole genome shotgun (WGS) entry which is preliminary data.</text>
</comment>
<evidence type="ECO:0000313" key="3">
    <source>
        <dbReference type="Proteomes" id="UP000683925"/>
    </source>
</evidence>
<evidence type="ECO:0000313" key="2">
    <source>
        <dbReference type="EMBL" id="CAD8182797.1"/>
    </source>
</evidence>
<dbReference type="PANTHER" id="PTHR38934:SF6">
    <property type="entry name" value="CHROMOSOME UNDETERMINED SCAFFOLD_176, WHOLE GENOME SHOTGUN SEQUENCE"/>
    <property type="match status" value="1"/>
</dbReference>
<keyword evidence="3" id="KW-1185">Reference proteome</keyword>
<sequence>MDLIQQKDLIFQVFFNTSLVNNYDLEIMNKELELKLKNPIVFNEQQKQASSKAHQFNFLILIILGLSSFIILLSGNPSNCFDVLDTLQYQSYHRFINVAYPENFSIYFEFSDLISIHPFLQLIQQIYLLQLLTKKYQNRLVNSNFTQSMQIC</sequence>
<dbReference type="Proteomes" id="UP000683925">
    <property type="component" value="Unassembled WGS sequence"/>
</dbReference>
<protein>
    <recommendedName>
        <fullName evidence="4">Transmembrane protein</fullName>
    </recommendedName>
</protein>
<gene>
    <name evidence="2" type="ORF">POCTA_138.1.T0790228</name>
</gene>
<evidence type="ECO:0000256" key="1">
    <source>
        <dbReference type="SAM" id="Phobius"/>
    </source>
</evidence>
<dbReference type="OrthoDB" id="10545329at2759"/>
<dbReference type="EMBL" id="CAJJDP010000078">
    <property type="protein sequence ID" value="CAD8182797.1"/>
    <property type="molecule type" value="Genomic_DNA"/>
</dbReference>
<accession>A0A8S1W2A2</accession>
<name>A0A8S1W2A2_PAROT</name>
<dbReference type="AlphaFoldDB" id="A0A8S1W2A2"/>
<evidence type="ECO:0008006" key="4">
    <source>
        <dbReference type="Google" id="ProtNLM"/>
    </source>
</evidence>
<dbReference type="PANTHER" id="PTHR38934">
    <property type="entry name" value="HYPHALLY REGULATED CELL WALL PROTEIN 1"/>
    <property type="match status" value="1"/>
</dbReference>
<keyword evidence="1" id="KW-1133">Transmembrane helix</keyword>
<keyword evidence="1" id="KW-0472">Membrane</keyword>
<proteinExistence type="predicted"/>
<keyword evidence="1" id="KW-0812">Transmembrane</keyword>
<reference evidence="2" key="1">
    <citation type="submission" date="2021-01" db="EMBL/GenBank/DDBJ databases">
        <authorList>
            <consortium name="Genoscope - CEA"/>
            <person name="William W."/>
        </authorList>
    </citation>
    <scope>NUCLEOTIDE SEQUENCE</scope>
</reference>